<evidence type="ECO:0000313" key="4">
    <source>
        <dbReference type="Proteomes" id="UP000746595"/>
    </source>
</evidence>
<feature type="transmembrane region" description="Helical" evidence="2">
    <location>
        <begin position="155"/>
        <end position="176"/>
    </location>
</feature>
<keyword evidence="2" id="KW-0472">Membrane</keyword>
<proteinExistence type="predicted"/>
<keyword evidence="4" id="KW-1185">Reference proteome</keyword>
<dbReference type="EMBL" id="JAAWVT010000002">
    <property type="protein sequence ID" value="NKG20439.1"/>
    <property type="molecule type" value="Genomic_DNA"/>
</dbReference>
<keyword evidence="2" id="KW-0812">Transmembrane</keyword>
<protein>
    <submittedName>
        <fullName evidence="3">DUF2568 domain-containing protein</fullName>
    </submittedName>
</protein>
<sequence>MTSGTSGTPTSDGSVPVKPTAQKLGTEANDVADSTSKSPATDDADVVSAPTAAKSSPAQRREPAAEPAESSSATAADSVTPPKQHNPTDNKAHSASEQAPAAAGATEAATTLNAANAPEGTKGSGVVAALTTVGFILEVALLGAFGIWGLQTLNFSPVLSVLISVVPVLIFWIMFLSPKAPLRFAQPYHAVVSHLLFAAGAVLLAVAGQPVLAIAMGVLTAISLALTVAARDRRPAPSKTSGRRAAR</sequence>
<feature type="compositionally biased region" description="Low complexity" evidence="1">
    <location>
        <begin position="65"/>
        <end position="82"/>
    </location>
</feature>
<feature type="transmembrane region" description="Helical" evidence="2">
    <location>
        <begin position="188"/>
        <end position="206"/>
    </location>
</feature>
<feature type="transmembrane region" description="Helical" evidence="2">
    <location>
        <begin position="126"/>
        <end position="149"/>
    </location>
</feature>
<dbReference type="Pfam" id="PF10823">
    <property type="entry name" value="DUF2568"/>
    <property type="match status" value="1"/>
</dbReference>
<reference evidence="3 4" key="1">
    <citation type="submission" date="2020-04" db="EMBL/GenBank/DDBJ databases">
        <title>Paeniglutamicibacter sp. ANT13_2, a novel actinomycete isolated from sediment in Antarctica.</title>
        <authorList>
            <person name="Sakdapetsiri C."/>
            <person name="Pinyakong O."/>
        </authorList>
    </citation>
    <scope>NUCLEOTIDE SEQUENCE [LARGE SCALE GENOMIC DNA]</scope>
    <source>
        <strain evidence="3 4">ANT13_2</strain>
    </source>
</reference>
<dbReference type="RefSeq" id="WP_168151329.1">
    <property type="nucleotide sequence ID" value="NZ_JAAWVT010000002.1"/>
</dbReference>
<evidence type="ECO:0000256" key="2">
    <source>
        <dbReference type="SAM" id="Phobius"/>
    </source>
</evidence>
<keyword evidence="2" id="KW-1133">Transmembrane helix</keyword>
<name>A0ABX1G3A7_9MICC</name>
<comment type="caution">
    <text evidence="3">The sequence shown here is derived from an EMBL/GenBank/DDBJ whole genome shotgun (WGS) entry which is preliminary data.</text>
</comment>
<dbReference type="Proteomes" id="UP000746595">
    <property type="component" value="Unassembled WGS sequence"/>
</dbReference>
<evidence type="ECO:0000256" key="1">
    <source>
        <dbReference type="SAM" id="MobiDB-lite"/>
    </source>
</evidence>
<organism evidence="3 4">
    <name type="scientific">Paeniglutamicibacter terrestris</name>
    <dbReference type="NCBI Taxonomy" id="2723403"/>
    <lineage>
        <taxon>Bacteria</taxon>
        <taxon>Bacillati</taxon>
        <taxon>Actinomycetota</taxon>
        <taxon>Actinomycetes</taxon>
        <taxon>Micrococcales</taxon>
        <taxon>Micrococcaceae</taxon>
        <taxon>Paeniglutamicibacter</taxon>
    </lineage>
</organism>
<dbReference type="InterPro" id="IPR021214">
    <property type="entry name" value="DUF2568"/>
</dbReference>
<feature type="region of interest" description="Disordered" evidence="1">
    <location>
        <begin position="1"/>
        <end position="107"/>
    </location>
</feature>
<accession>A0ABX1G3A7</accession>
<gene>
    <name evidence="3" type="ORF">HED64_06900</name>
</gene>
<feature type="compositionally biased region" description="Low complexity" evidence="1">
    <location>
        <begin position="95"/>
        <end position="107"/>
    </location>
</feature>
<feature type="transmembrane region" description="Helical" evidence="2">
    <location>
        <begin position="212"/>
        <end position="230"/>
    </location>
</feature>
<evidence type="ECO:0000313" key="3">
    <source>
        <dbReference type="EMBL" id="NKG20439.1"/>
    </source>
</evidence>
<feature type="compositionally biased region" description="Low complexity" evidence="1">
    <location>
        <begin position="1"/>
        <end position="14"/>
    </location>
</feature>